<accession>A0ABU0FM75</accession>
<protein>
    <submittedName>
        <fullName evidence="2">Uncharacterized protein</fullName>
    </submittedName>
</protein>
<evidence type="ECO:0000313" key="3">
    <source>
        <dbReference type="Proteomes" id="UP001237448"/>
    </source>
</evidence>
<dbReference type="Proteomes" id="UP001237448">
    <property type="component" value="Unassembled WGS sequence"/>
</dbReference>
<evidence type="ECO:0000256" key="1">
    <source>
        <dbReference type="SAM" id="MobiDB-lite"/>
    </source>
</evidence>
<gene>
    <name evidence="2" type="ORF">J3R73_005488</name>
</gene>
<reference evidence="2 3" key="1">
    <citation type="submission" date="2023-07" db="EMBL/GenBank/DDBJ databases">
        <title>Genomic Encyclopedia of Type Strains, Phase IV (KMG-IV): sequencing the most valuable type-strain genomes for metagenomic binning, comparative biology and taxonomic classification.</title>
        <authorList>
            <person name="Goeker M."/>
        </authorList>
    </citation>
    <scope>NUCLEOTIDE SEQUENCE [LARGE SCALE GENOMIC DNA]</scope>
    <source>
        <strain evidence="2 3">DSM 5896</strain>
    </source>
</reference>
<name>A0ABU0FM75_9HYPH</name>
<evidence type="ECO:0000313" key="2">
    <source>
        <dbReference type="EMBL" id="MDQ0395696.1"/>
    </source>
</evidence>
<organism evidence="2 3">
    <name type="scientific">Labrys monachus</name>
    <dbReference type="NCBI Taxonomy" id="217067"/>
    <lineage>
        <taxon>Bacteria</taxon>
        <taxon>Pseudomonadati</taxon>
        <taxon>Pseudomonadota</taxon>
        <taxon>Alphaproteobacteria</taxon>
        <taxon>Hyphomicrobiales</taxon>
        <taxon>Xanthobacteraceae</taxon>
        <taxon>Labrys</taxon>
    </lineage>
</organism>
<dbReference type="EMBL" id="JAUSVK010000001">
    <property type="protein sequence ID" value="MDQ0395696.1"/>
    <property type="molecule type" value="Genomic_DNA"/>
</dbReference>
<sequence length="39" mass="3930">MSRGEAVSGHRADAGSFLGSDGIEGRFSGPTPALPGTFH</sequence>
<feature type="region of interest" description="Disordered" evidence="1">
    <location>
        <begin position="1"/>
        <end position="39"/>
    </location>
</feature>
<proteinExistence type="predicted"/>
<keyword evidence="3" id="KW-1185">Reference proteome</keyword>
<comment type="caution">
    <text evidence="2">The sequence shown here is derived from an EMBL/GenBank/DDBJ whole genome shotgun (WGS) entry which is preliminary data.</text>
</comment>